<feature type="domain" description="Metallo-beta-lactamase" evidence="5">
    <location>
        <begin position="54"/>
        <end position="261"/>
    </location>
</feature>
<evidence type="ECO:0000256" key="2">
    <source>
        <dbReference type="ARBA" id="ARBA00022723"/>
    </source>
</evidence>
<dbReference type="SUPFAM" id="SSF56281">
    <property type="entry name" value="Metallo-hydrolase/oxidoreductase"/>
    <property type="match status" value="1"/>
</dbReference>
<evidence type="ECO:0000313" key="6">
    <source>
        <dbReference type="EMBL" id="SJN45680.1"/>
    </source>
</evidence>
<evidence type="ECO:0000313" key="7">
    <source>
        <dbReference type="Proteomes" id="UP000195611"/>
    </source>
</evidence>
<dbReference type="SMART" id="SM00849">
    <property type="entry name" value="Lactamase_B"/>
    <property type="match status" value="1"/>
</dbReference>
<dbReference type="InterPro" id="IPR036866">
    <property type="entry name" value="RibonucZ/Hydroxyglut_hydro"/>
</dbReference>
<dbReference type="Proteomes" id="UP000195611">
    <property type="component" value="Unassembled WGS sequence"/>
</dbReference>
<dbReference type="InterPro" id="IPR001279">
    <property type="entry name" value="Metallo-B-lactamas"/>
</dbReference>
<dbReference type="RefSeq" id="WP_218778129.1">
    <property type="nucleotide sequence ID" value="NZ_FUKW01000169.1"/>
</dbReference>
<keyword evidence="4" id="KW-0862">Zinc</keyword>
<evidence type="ECO:0000256" key="1">
    <source>
        <dbReference type="ARBA" id="ARBA00007749"/>
    </source>
</evidence>
<organism evidence="6 7">
    <name type="scientific">Marinilactibacillus psychrotolerans 42ea</name>
    <dbReference type="NCBI Taxonomy" id="1255609"/>
    <lineage>
        <taxon>Bacteria</taxon>
        <taxon>Bacillati</taxon>
        <taxon>Bacillota</taxon>
        <taxon>Bacilli</taxon>
        <taxon>Lactobacillales</taxon>
        <taxon>Carnobacteriaceae</taxon>
        <taxon>Marinilactibacillus</taxon>
    </lineage>
</organism>
<evidence type="ECO:0000259" key="5">
    <source>
        <dbReference type="SMART" id="SM00849"/>
    </source>
</evidence>
<gene>
    <name evidence="6" type="ORF">FM115_11225</name>
</gene>
<dbReference type="GO" id="GO:0016787">
    <property type="term" value="F:hydrolase activity"/>
    <property type="evidence" value="ECO:0007669"/>
    <property type="project" value="UniProtKB-KW"/>
</dbReference>
<dbReference type="EMBL" id="FUKW01000169">
    <property type="protein sequence ID" value="SJN45680.1"/>
    <property type="molecule type" value="Genomic_DNA"/>
</dbReference>
<dbReference type="PANTHER" id="PTHR42978:SF6">
    <property type="entry name" value="QUORUM-QUENCHING LACTONASE YTNP-RELATED"/>
    <property type="match status" value="1"/>
</dbReference>
<dbReference type="InterPro" id="IPR051013">
    <property type="entry name" value="MBL_superfamily_lactonases"/>
</dbReference>
<evidence type="ECO:0000256" key="4">
    <source>
        <dbReference type="ARBA" id="ARBA00022833"/>
    </source>
</evidence>
<proteinExistence type="inferred from homology"/>
<dbReference type="GO" id="GO:0046872">
    <property type="term" value="F:metal ion binding"/>
    <property type="evidence" value="ECO:0007669"/>
    <property type="project" value="UniProtKB-KW"/>
</dbReference>
<sequence length="296" mass="34184">MALELDAMDFHDMRLTWINGGITSMDGGAMFGPVPKPLWSRKYPVNEKNQIELPTDAILIQYQRKNYLIDAGVGIGKLSEKQIRNYGVREETQVEDSLEQVGLTTDDIDVVLMTHMHFDHAGGLTQLKQGKYISTFPNASIYVNSVEWDEIRHPNIRSKSTYWKENWEAIQSQVRTFEGYITVIPGIELFHTGGHSKGHSIVKLTQNEETLLHMADIMPTHAHQNPLWVLGFDDYPMDSIAAKQYWIKEAMETDAKFIFYHDAFYRMIQWDSSGKNIIDSLKRAKRPYINWNNENK</sequence>
<dbReference type="PANTHER" id="PTHR42978">
    <property type="entry name" value="QUORUM-QUENCHING LACTONASE YTNP-RELATED-RELATED"/>
    <property type="match status" value="1"/>
</dbReference>
<dbReference type="AlphaFoldDB" id="A0A1R4KMX1"/>
<dbReference type="Pfam" id="PF00753">
    <property type="entry name" value="Lactamase_B"/>
    <property type="match status" value="1"/>
</dbReference>
<dbReference type="CDD" id="cd07728">
    <property type="entry name" value="YtnP-like_MBL-fold"/>
    <property type="match status" value="1"/>
</dbReference>
<dbReference type="Gene3D" id="3.60.15.10">
    <property type="entry name" value="Ribonuclease Z/Hydroxyacylglutathione hydrolase-like"/>
    <property type="match status" value="1"/>
</dbReference>
<accession>A0A1R4KMX1</accession>
<comment type="similarity">
    <text evidence="1">Belongs to the metallo-beta-lactamase superfamily.</text>
</comment>
<keyword evidence="2" id="KW-0479">Metal-binding</keyword>
<reference evidence="6 7" key="1">
    <citation type="submission" date="2017-02" db="EMBL/GenBank/DDBJ databases">
        <authorList>
            <person name="Peterson S.W."/>
        </authorList>
    </citation>
    <scope>NUCLEOTIDE SEQUENCE [LARGE SCALE GENOMIC DNA]</scope>
    <source>
        <strain evidence="6 7">42ea</strain>
    </source>
</reference>
<keyword evidence="3" id="KW-0378">Hydrolase</keyword>
<evidence type="ECO:0000256" key="3">
    <source>
        <dbReference type="ARBA" id="ARBA00022801"/>
    </source>
</evidence>
<protein>
    <submittedName>
        <fullName evidence="6">Metallo-beta-lactamase family protein</fullName>
    </submittedName>
</protein>
<name>A0A1R4KMX1_9LACT</name>